<dbReference type="EMBL" id="CM010717">
    <property type="protein sequence ID" value="RZC53408.1"/>
    <property type="molecule type" value="Genomic_DNA"/>
</dbReference>
<proteinExistence type="predicted"/>
<dbReference type="Proteomes" id="UP000316621">
    <property type="component" value="Chromosome 3"/>
</dbReference>
<sequence length="78" mass="9173">MTRERCTRMEALVHDPEEELLTKPYSQCCLWDCLHVSLEVYQACVSLGSPHLRFPFLPWNQTTQPLEVQHKIAFERAN</sequence>
<accession>A0A4Y7J0X5</accession>
<protein>
    <submittedName>
        <fullName evidence="1">Uncharacterized protein</fullName>
    </submittedName>
</protein>
<evidence type="ECO:0000313" key="2">
    <source>
        <dbReference type="Proteomes" id="UP000316621"/>
    </source>
</evidence>
<name>A0A4Y7J0X5_PAPSO</name>
<reference evidence="1 2" key="1">
    <citation type="journal article" date="2018" name="Science">
        <title>The opium poppy genome and morphinan production.</title>
        <authorList>
            <person name="Guo L."/>
            <person name="Winzer T."/>
            <person name="Yang X."/>
            <person name="Li Y."/>
            <person name="Ning Z."/>
            <person name="He Z."/>
            <person name="Teodor R."/>
            <person name="Lu Y."/>
            <person name="Bowser T.A."/>
            <person name="Graham I.A."/>
            <person name="Ye K."/>
        </authorList>
    </citation>
    <scope>NUCLEOTIDE SEQUENCE [LARGE SCALE GENOMIC DNA]</scope>
    <source>
        <strain evidence="2">cv. HN1</strain>
        <tissue evidence="1">Leaves</tissue>
    </source>
</reference>
<organism evidence="1 2">
    <name type="scientific">Papaver somniferum</name>
    <name type="common">Opium poppy</name>
    <dbReference type="NCBI Taxonomy" id="3469"/>
    <lineage>
        <taxon>Eukaryota</taxon>
        <taxon>Viridiplantae</taxon>
        <taxon>Streptophyta</taxon>
        <taxon>Embryophyta</taxon>
        <taxon>Tracheophyta</taxon>
        <taxon>Spermatophyta</taxon>
        <taxon>Magnoliopsida</taxon>
        <taxon>Ranunculales</taxon>
        <taxon>Papaveraceae</taxon>
        <taxon>Papaveroideae</taxon>
        <taxon>Papaver</taxon>
    </lineage>
</organism>
<dbReference type="Gramene" id="RZC53408">
    <property type="protein sequence ID" value="RZC53408"/>
    <property type="gene ID" value="C5167_012259"/>
</dbReference>
<keyword evidence="2" id="KW-1185">Reference proteome</keyword>
<gene>
    <name evidence="1" type="ORF">C5167_012259</name>
</gene>
<dbReference type="AlphaFoldDB" id="A0A4Y7J0X5"/>
<evidence type="ECO:0000313" key="1">
    <source>
        <dbReference type="EMBL" id="RZC53408.1"/>
    </source>
</evidence>